<evidence type="ECO:0000313" key="2">
    <source>
        <dbReference type="EMBL" id="NZD61024.1"/>
    </source>
</evidence>
<dbReference type="Proteomes" id="UP000532162">
    <property type="component" value="Unassembled WGS sequence"/>
</dbReference>
<dbReference type="PANTHER" id="PTHR42695:SF5">
    <property type="entry name" value="GLUTAMINE AMIDOTRANSFERASE YLR126C-RELATED"/>
    <property type="match status" value="1"/>
</dbReference>
<protein>
    <submittedName>
        <fullName evidence="2">Type 1 glutamine amidotransferase</fullName>
    </submittedName>
</protein>
<dbReference type="EMBL" id="JACCPJ010000001">
    <property type="protein sequence ID" value="NZD61024.1"/>
    <property type="molecule type" value="Genomic_DNA"/>
</dbReference>
<accession>A0A7Z0RGA4</accession>
<proteinExistence type="predicted"/>
<dbReference type="CDD" id="cd01741">
    <property type="entry name" value="GATase1_1"/>
    <property type="match status" value="1"/>
</dbReference>
<dbReference type="PROSITE" id="PS51273">
    <property type="entry name" value="GATASE_TYPE_1"/>
    <property type="match status" value="1"/>
</dbReference>
<feature type="domain" description="Glutamine amidotransferase" evidence="1">
    <location>
        <begin position="29"/>
        <end position="194"/>
    </location>
</feature>
<evidence type="ECO:0000313" key="3">
    <source>
        <dbReference type="Proteomes" id="UP000532162"/>
    </source>
</evidence>
<dbReference type="Gene3D" id="3.40.50.880">
    <property type="match status" value="1"/>
</dbReference>
<dbReference type="InterPro" id="IPR029062">
    <property type="entry name" value="Class_I_gatase-like"/>
</dbReference>
<dbReference type="PANTHER" id="PTHR42695">
    <property type="entry name" value="GLUTAMINE AMIDOTRANSFERASE YLR126C-RELATED"/>
    <property type="match status" value="1"/>
</dbReference>
<keyword evidence="2" id="KW-0315">Glutamine amidotransferase</keyword>
<dbReference type="GO" id="GO:0005829">
    <property type="term" value="C:cytosol"/>
    <property type="evidence" value="ECO:0007669"/>
    <property type="project" value="TreeGrafter"/>
</dbReference>
<name>A0A7Z0RGA4_9HYPH</name>
<comment type="caution">
    <text evidence="2">The sequence shown here is derived from an EMBL/GenBank/DDBJ whole genome shotgun (WGS) entry which is preliminary data.</text>
</comment>
<dbReference type="RefSeq" id="WP_180694088.1">
    <property type="nucleotide sequence ID" value="NZ_JACCPJ010000001.1"/>
</dbReference>
<dbReference type="Pfam" id="PF00117">
    <property type="entry name" value="GATase"/>
    <property type="match status" value="1"/>
</dbReference>
<sequence length="258" mass="27814">MVSSRGRPYQEEPMRVAVIENMRNTGLGALAAALDEAGAEIEWFRVWQDGILPKDISGHDALVVLGGEQSALDDETHPYLPELVRLTRRFGDAGKAVLGICLGSQILARAYGAENLLGAAREFGWHEIGVTGEGRADPLLSALGGEFTIFEWHADTFSLPEGAVRLASSPVAENQAFRIGRAVYGTQFHFEANSAVVEQWKAEFPDTIARIAPGWLENHAELAARHAGAADAAGLAIARAWVSLIDRQEVEMLSQASA</sequence>
<dbReference type="GO" id="GO:0016740">
    <property type="term" value="F:transferase activity"/>
    <property type="evidence" value="ECO:0007669"/>
    <property type="project" value="UniProtKB-KW"/>
</dbReference>
<keyword evidence="2" id="KW-0808">Transferase</keyword>
<dbReference type="InterPro" id="IPR044992">
    <property type="entry name" value="ChyE-like"/>
</dbReference>
<evidence type="ECO:0000259" key="1">
    <source>
        <dbReference type="Pfam" id="PF00117"/>
    </source>
</evidence>
<dbReference type="AlphaFoldDB" id="A0A7Z0RGA4"/>
<organism evidence="2 3">
    <name type="scientific">Rhizobium changzhiense</name>
    <dbReference type="NCBI Taxonomy" id="2692317"/>
    <lineage>
        <taxon>Bacteria</taxon>
        <taxon>Pseudomonadati</taxon>
        <taxon>Pseudomonadota</taxon>
        <taxon>Alphaproteobacteria</taxon>
        <taxon>Hyphomicrobiales</taxon>
        <taxon>Rhizobiaceae</taxon>
        <taxon>Rhizobium/Agrobacterium group</taxon>
        <taxon>Rhizobium</taxon>
    </lineage>
</organism>
<reference evidence="2 3" key="1">
    <citation type="submission" date="2020-07" db="EMBL/GenBank/DDBJ databases">
        <authorList>
            <person name="Sun Q."/>
        </authorList>
    </citation>
    <scope>NUCLEOTIDE SEQUENCE [LARGE SCALE GENOMIC DNA]</scope>
    <source>
        <strain evidence="2 3">WYCCWR 11290</strain>
    </source>
</reference>
<gene>
    <name evidence="2" type="ORF">HX900_07835</name>
</gene>
<dbReference type="InterPro" id="IPR017926">
    <property type="entry name" value="GATASE"/>
</dbReference>
<dbReference type="SUPFAM" id="SSF52317">
    <property type="entry name" value="Class I glutamine amidotransferase-like"/>
    <property type="match status" value="1"/>
</dbReference>